<evidence type="ECO:0000313" key="3">
    <source>
        <dbReference type="Proteomes" id="UP000629365"/>
    </source>
</evidence>
<proteinExistence type="predicted"/>
<feature type="transmembrane region" description="Helical" evidence="1">
    <location>
        <begin position="171"/>
        <end position="196"/>
    </location>
</feature>
<reference evidence="3" key="1">
    <citation type="journal article" date="2019" name="Int. J. Syst. Evol. Microbiol.">
        <title>The Global Catalogue of Microorganisms (GCM) 10K type strain sequencing project: providing services to taxonomists for standard genome sequencing and annotation.</title>
        <authorList>
            <consortium name="The Broad Institute Genomics Platform"/>
            <consortium name="The Broad Institute Genome Sequencing Center for Infectious Disease"/>
            <person name="Wu L."/>
            <person name="Ma J."/>
        </authorList>
    </citation>
    <scope>NUCLEOTIDE SEQUENCE [LARGE SCALE GENOMIC DNA]</scope>
    <source>
        <strain evidence="3">CCM 7640</strain>
    </source>
</reference>
<protein>
    <recommendedName>
        <fullName evidence="4">Integral membrane protein</fullName>
    </recommendedName>
</protein>
<evidence type="ECO:0000313" key="2">
    <source>
        <dbReference type="EMBL" id="GGD76084.1"/>
    </source>
</evidence>
<keyword evidence="1" id="KW-0812">Transmembrane</keyword>
<dbReference type="PROSITE" id="PS51257">
    <property type="entry name" value="PROKAR_LIPOPROTEIN"/>
    <property type="match status" value="1"/>
</dbReference>
<dbReference type="Proteomes" id="UP000629365">
    <property type="component" value="Unassembled WGS sequence"/>
</dbReference>
<accession>A0ABQ1RNR0</accession>
<dbReference type="RefSeq" id="WP_188436302.1">
    <property type="nucleotide sequence ID" value="NZ_BMCM01000002.1"/>
</dbReference>
<evidence type="ECO:0008006" key="4">
    <source>
        <dbReference type="Google" id="ProtNLM"/>
    </source>
</evidence>
<comment type="caution">
    <text evidence="2">The sequence shown here is derived from an EMBL/GenBank/DDBJ whole genome shotgun (WGS) entry which is preliminary data.</text>
</comment>
<feature type="transmembrane region" description="Helical" evidence="1">
    <location>
        <begin position="36"/>
        <end position="56"/>
    </location>
</feature>
<organism evidence="2 3">
    <name type="scientific">Microbacterium murale</name>
    <dbReference type="NCBI Taxonomy" id="1081040"/>
    <lineage>
        <taxon>Bacteria</taxon>
        <taxon>Bacillati</taxon>
        <taxon>Actinomycetota</taxon>
        <taxon>Actinomycetes</taxon>
        <taxon>Micrococcales</taxon>
        <taxon>Microbacteriaceae</taxon>
        <taxon>Microbacterium</taxon>
    </lineage>
</organism>
<feature type="transmembrane region" description="Helical" evidence="1">
    <location>
        <begin position="68"/>
        <end position="88"/>
    </location>
</feature>
<name>A0ABQ1RNR0_9MICO</name>
<gene>
    <name evidence="2" type="ORF">GCM10007269_18930</name>
</gene>
<feature type="transmembrane region" description="Helical" evidence="1">
    <location>
        <begin position="100"/>
        <end position="125"/>
    </location>
</feature>
<dbReference type="EMBL" id="BMCM01000002">
    <property type="protein sequence ID" value="GGD76084.1"/>
    <property type="molecule type" value="Genomic_DNA"/>
</dbReference>
<keyword evidence="3" id="KW-1185">Reference proteome</keyword>
<keyword evidence="1" id="KW-0472">Membrane</keyword>
<keyword evidence="1" id="KW-1133">Transmembrane helix</keyword>
<feature type="transmembrane region" description="Helical" evidence="1">
    <location>
        <begin position="137"/>
        <end position="159"/>
    </location>
</feature>
<evidence type="ECO:0000256" key="1">
    <source>
        <dbReference type="SAM" id="Phobius"/>
    </source>
</evidence>
<feature type="transmembrane region" description="Helical" evidence="1">
    <location>
        <begin position="7"/>
        <end position="24"/>
    </location>
</feature>
<sequence>MQRLSRTWTAGGVGLIACGVIGVLRNSLPGAPSVGYLDVAADVVYASAVLLLGIGLSREASIVARQPLGVIAVGLVAVWPLIADVANWSLAALAPEGPGAAWTVLGYLSILVPVGAGLTAATRIARAGVVHAPWRWAPLWALGIHTVAWVVPQLVLTAVGAAEAQLYANLFSLISTAAFLAGTLGLGILAVVLAVGRRSASVEVFRSS</sequence>